<name>A0A1G6TNR0_9PROT</name>
<reference evidence="3 4" key="1">
    <citation type="submission" date="2016-10" db="EMBL/GenBank/DDBJ databases">
        <authorList>
            <person name="de Groot N.N."/>
        </authorList>
    </citation>
    <scope>NUCLEOTIDE SEQUENCE [LARGE SCALE GENOMIC DNA]</scope>
    <source>
        <strain evidence="3 4">CGMCC 1.9109</strain>
    </source>
</reference>
<evidence type="ECO:0000259" key="2">
    <source>
        <dbReference type="PROSITE" id="PS51186"/>
    </source>
</evidence>
<keyword evidence="1 3" id="KW-0808">Transferase</keyword>
<gene>
    <name evidence="3" type="ORF">SAMN04488071_0281</name>
</gene>
<evidence type="ECO:0000313" key="3">
    <source>
        <dbReference type="EMBL" id="SDD30017.1"/>
    </source>
</evidence>
<sequence length="160" mass="17891">MISIKAYEAYHKDGVRDLILPIQREEFGIDISYDDQPDLHDIEGFYQKGKGGFWVALDGHAVIGSIALVDIGAGQVALRKMFVSQAYRGRIYGVAQKLLDFVISEARGTGVTDIYLGTTAAFLAAHRFYEKNGFDLVDETSLPESFPRMAVDTRFYRMAL</sequence>
<dbReference type="OrthoDB" id="9799681at2"/>
<evidence type="ECO:0000313" key="4">
    <source>
        <dbReference type="Proteomes" id="UP000183685"/>
    </source>
</evidence>
<dbReference type="SUPFAM" id="SSF55729">
    <property type="entry name" value="Acyl-CoA N-acyltransferases (Nat)"/>
    <property type="match status" value="1"/>
</dbReference>
<dbReference type="InterPro" id="IPR016181">
    <property type="entry name" value="Acyl_CoA_acyltransferase"/>
</dbReference>
<dbReference type="STRING" id="637679.GCA_001550055_00608"/>
<feature type="domain" description="N-acetyltransferase" evidence="2">
    <location>
        <begin position="2"/>
        <end position="160"/>
    </location>
</feature>
<proteinExistence type="predicted"/>
<dbReference type="EMBL" id="FNAK01000001">
    <property type="protein sequence ID" value="SDD30017.1"/>
    <property type="molecule type" value="Genomic_DNA"/>
</dbReference>
<keyword evidence="4" id="KW-1185">Reference proteome</keyword>
<protein>
    <submittedName>
        <fullName evidence="3">Acetyltransferase (GNAT) domain-containing protein</fullName>
    </submittedName>
</protein>
<accession>A0A1G6TNR0</accession>
<dbReference type="Proteomes" id="UP000183685">
    <property type="component" value="Unassembled WGS sequence"/>
</dbReference>
<dbReference type="PROSITE" id="PS51186">
    <property type="entry name" value="GNAT"/>
    <property type="match status" value="1"/>
</dbReference>
<dbReference type="InterPro" id="IPR000182">
    <property type="entry name" value="GNAT_dom"/>
</dbReference>
<dbReference type="PANTHER" id="PTHR13947">
    <property type="entry name" value="GNAT FAMILY N-ACETYLTRANSFERASE"/>
    <property type="match status" value="1"/>
</dbReference>
<evidence type="ECO:0000256" key="1">
    <source>
        <dbReference type="ARBA" id="ARBA00022679"/>
    </source>
</evidence>
<organism evidence="3 4">
    <name type="scientific">Kordiimonas lacus</name>
    <dbReference type="NCBI Taxonomy" id="637679"/>
    <lineage>
        <taxon>Bacteria</taxon>
        <taxon>Pseudomonadati</taxon>
        <taxon>Pseudomonadota</taxon>
        <taxon>Alphaproteobacteria</taxon>
        <taxon>Kordiimonadales</taxon>
        <taxon>Kordiimonadaceae</taxon>
        <taxon>Kordiimonas</taxon>
    </lineage>
</organism>
<dbReference type="RefSeq" id="WP_068308732.1">
    <property type="nucleotide sequence ID" value="NZ_FNAK01000001.1"/>
</dbReference>
<dbReference type="Pfam" id="PF00583">
    <property type="entry name" value="Acetyltransf_1"/>
    <property type="match status" value="1"/>
</dbReference>
<dbReference type="PANTHER" id="PTHR13947:SF37">
    <property type="entry name" value="LD18367P"/>
    <property type="match status" value="1"/>
</dbReference>
<dbReference type="AlphaFoldDB" id="A0A1G6TNR0"/>
<dbReference type="Gene3D" id="3.40.630.30">
    <property type="match status" value="1"/>
</dbReference>
<dbReference type="CDD" id="cd04301">
    <property type="entry name" value="NAT_SF"/>
    <property type="match status" value="1"/>
</dbReference>
<dbReference type="InterPro" id="IPR050769">
    <property type="entry name" value="NAT_camello-type"/>
</dbReference>
<dbReference type="GO" id="GO:0008080">
    <property type="term" value="F:N-acetyltransferase activity"/>
    <property type="evidence" value="ECO:0007669"/>
    <property type="project" value="InterPro"/>
</dbReference>